<feature type="chain" id="PRO_5022763007" evidence="2">
    <location>
        <begin position="34"/>
        <end position="119"/>
    </location>
</feature>
<proteinExistence type="predicted"/>
<dbReference type="AlphaFoldDB" id="A0A5B0MEZ3"/>
<accession>A0A5B0MEZ3</accession>
<feature type="region of interest" description="Disordered" evidence="1">
    <location>
        <begin position="42"/>
        <end position="81"/>
    </location>
</feature>
<comment type="caution">
    <text evidence="3">The sequence shown here is derived from an EMBL/GenBank/DDBJ whole genome shotgun (WGS) entry which is preliminary data.</text>
</comment>
<evidence type="ECO:0000256" key="1">
    <source>
        <dbReference type="SAM" id="MobiDB-lite"/>
    </source>
</evidence>
<reference evidence="3 4" key="1">
    <citation type="submission" date="2019-05" db="EMBL/GenBank/DDBJ databases">
        <title>Emergence of the Ug99 lineage of the wheat stem rust pathogen through somatic hybridization.</title>
        <authorList>
            <person name="Li F."/>
            <person name="Upadhyaya N.M."/>
            <person name="Sperschneider J."/>
            <person name="Matny O."/>
            <person name="Nguyen-Phuc H."/>
            <person name="Mago R."/>
            <person name="Raley C."/>
            <person name="Miller M.E."/>
            <person name="Silverstein K.A.T."/>
            <person name="Henningsen E."/>
            <person name="Hirsch C.D."/>
            <person name="Visser B."/>
            <person name="Pretorius Z.A."/>
            <person name="Steffenson B.J."/>
            <person name="Schwessinger B."/>
            <person name="Dodds P.N."/>
            <person name="Figueroa M."/>
        </authorList>
    </citation>
    <scope>NUCLEOTIDE SEQUENCE [LARGE SCALE GENOMIC DNA]</scope>
    <source>
        <strain evidence="3">21-0</strain>
    </source>
</reference>
<sequence length="119" mass="13236">MVQIQTRMAVISKLGQFCAWLLLISLIIGSTLCEENQLDLKKPETPENSSTISDLKPVSLRRRSPLPQATQCPPGQGLNKKKKCAKCGRKQEVVKNKCVKKCKNNQTRNAQGKCVNKAK</sequence>
<organism evidence="3 4">
    <name type="scientific">Puccinia graminis f. sp. tritici</name>
    <dbReference type="NCBI Taxonomy" id="56615"/>
    <lineage>
        <taxon>Eukaryota</taxon>
        <taxon>Fungi</taxon>
        <taxon>Dikarya</taxon>
        <taxon>Basidiomycota</taxon>
        <taxon>Pucciniomycotina</taxon>
        <taxon>Pucciniomycetes</taxon>
        <taxon>Pucciniales</taxon>
        <taxon>Pucciniaceae</taxon>
        <taxon>Puccinia</taxon>
    </lineage>
</organism>
<evidence type="ECO:0000313" key="4">
    <source>
        <dbReference type="Proteomes" id="UP000324748"/>
    </source>
</evidence>
<gene>
    <name evidence="3" type="ORF">PGT21_030651</name>
</gene>
<name>A0A5B0MEZ3_PUCGR</name>
<evidence type="ECO:0000256" key="2">
    <source>
        <dbReference type="SAM" id="SignalP"/>
    </source>
</evidence>
<protein>
    <submittedName>
        <fullName evidence="3">Uncharacterized protein</fullName>
    </submittedName>
</protein>
<keyword evidence="4" id="KW-1185">Reference proteome</keyword>
<keyword evidence="2" id="KW-0732">Signal</keyword>
<evidence type="ECO:0000313" key="3">
    <source>
        <dbReference type="EMBL" id="KAA1075182.1"/>
    </source>
</evidence>
<dbReference type="OrthoDB" id="10351670at2759"/>
<dbReference type="EMBL" id="VSWC01000157">
    <property type="protein sequence ID" value="KAA1075182.1"/>
    <property type="molecule type" value="Genomic_DNA"/>
</dbReference>
<dbReference type="Proteomes" id="UP000324748">
    <property type="component" value="Unassembled WGS sequence"/>
</dbReference>
<feature type="signal peptide" evidence="2">
    <location>
        <begin position="1"/>
        <end position="33"/>
    </location>
</feature>